<gene>
    <name evidence="10" type="ORF">ONB1V03_LOCUS4480</name>
</gene>
<proteinExistence type="predicted"/>
<dbReference type="FunFam" id="1.10.10.2100:FF:000002">
    <property type="entry name" value="cell growth-regulating nucleolar protein-like"/>
    <property type="match status" value="1"/>
</dbReference>
<dbReference type="Gene3D" id="1.10.10.2100">
    <property type="match status" value="1"/>
</dbReference>
<evidence type="ECO:0000256" key="3">
    <source>
        <dbReference type="ARBA" id="ARBA00022737"/>
    </source>
</evidence>
<feature type="compositionally biased region" description="Polar residues" evidence="7">
    <location>
        <begin position="127"/>
        <end position="151"/>
    </location>
</feature>
<dbReference type="OrthoDB" id="21474at2759"/>
<dbReference type="GO" id="GO:0008270">
    <property type="term" value="F:zinc ion binding"/>
    <property type="evidence" value="ECO:0007669"/>
    <property type="project" value="UniProtKB-KW"/>
</dbReference>
<comment type="subcellular location">
    <subcellularLocation>
        <location evidence="1">Nucleus</location>
    </subcellularLocation>
</comment>
<evidence type="ECO:0000256" key="1">
    <source>
        <dbReference type="ARBA" id="ARBA00004123"/>
    </source>
</evidence>
<feature type="domain" description="Zinc finger C2H2 LYAR-type" evidence="8">
    <location>
        <begin position="9"/>
        <end position="35"/>
    </location>
</feature>
<name>A0A7R9LM77_9ACAR</name>
<dbReference type="EMBL" id="OC916384">
    <property type="protein sequence ID" value="CAD7644088.1"/>
    <property type="molecule type" value="Genomic_DNA"/>
</dbReference>
<evidence type="ECO:0000259" key="8">
    <source>
        <dbReference type="Pfam" id="PF08790"/>
    </source>
</evidence>
<keyword evidence="11" id="KW-1185">Reference proteome</keyword>
<evidence type="ECO:0000313" key="10">
    <source>
        <dbReference type="EMBL" id="CAD7644088.1"/>
    </source>
</evidence>
<dbReference type="GO" id="GO:0003677">
    <property type="term" value="F:DNA binding"/>
    <property type="evidence" value="ECO:0007669"/>
    <property type="project" value="InterPro"/>
</dbReference>
<dbReference type="Pfam" id="PF08790">
    <property type="entry name" value="zf-LYAR"/>
    <property type="match status" value="1"/>
</dbReference>
<dbReference type="PANTHER" id="PTHR13100">
    <property type="entry name" value="CELL GROWTH-REGULATING NUCLEOLAR PROTEIN LYAR"/>
    <property type="match status" value="1"/>
</dbReference>
<evidence type="ECO:0000313" key="11">
    <source>
        <dbReference type="Proteomes" id="UP000728032"/>
    </source>
</evidence>
<dbReference type="GO" id="GO:0006364">
    <property type="term" value="P:rRNA processing"/>
    <property type="evidence" value="ECO:0007669"/>
    <property type="project" value="TreeGrafter"/>
</dbReference>
<dbReference type="Proteomes" id="UP000728032">
    <property type="component" value="Unassembled WGS sequence"/>
</dbReference>
<evidence type="ECO:0008006" key="12">
    <source>
        <dbReference type="Google" id="ProtNLM"/>
    </source>
</evidence>
<keyword evidence="5" id="KW-0862">Zinc</keyword>
<dbReference type="SUPFAM" id="SSF57667">
    <property type="entry name" value="beta-beta-alpha zinc fingers"/>
    <property type="match status" value="1"/>
</dbReference>
<evidence type="ECO:0000256" key="4">
    <source>
        <dbReference type="ARBA" id="ARBA00022771"/>
    </source>
</evidence>
<keyword evidence="6" id="KW-0539">Nucleus</keyword>
<dbReference type="InterPro" id="IPR039999">
    <property type="entry name" value="LYAR"/>
</dbReference>
<keyword evidence="4" id="KW-0863">Zinc-finger</keyword>
<evidence type="ECO:0000256" key="7">
    <source>
        <dbReference type="SAM" id="MobiDB-lite"/>
    </source>
</evidence>
<feature type="domain" description="Cell growth-regulating nucleolar protein-like winged helix" evidence="9">
    <location>
        <begin position="194"/>
        <end position="262"/>
    </location>
</feature>
<keyword evidence="2" id="KW-0479">Metal-binding</keyword>
<protein>
    <recommendedName>
        <fullName evidence="12">Zinc finger C2H2 LYAR-type domain-containing protein</fullName>
    </recommendedName>
</protein>
<evidence type="ECO:0000256" key="6">
    <source>
        <dbReference type="ARBA" id="ARBA00023242"/>
    </source>
</evidence>
<organism evidence="10">
    <name type="scientific">Oppiella nova</name>
    <dbReference type="NCBI Taxonomy" id="334625"/>
    <lineage>
        <taxon>Eukaryota</taxon>
        <taxon>Metazoa</taxon>
        <taxon>Ecdysozoa</taxon>
        <taxon>Arthropoda</taxon>
        <taxon>Chelicerata</taxon>
        <taxon>Arachnida</taxon>
        <taxon>Acari</taxon>
        <taxon>Acariformes</taxon>
        <taxon>Sarcoptiformes</taxon>
        <taxon>Oribatida</taxon>
        <taxon>Brachypylina</taxon>
        <taxon>Oppioidea</taxon>
        <taxon>Oppiidae</taxon>
        <taxon>Oppiella</taxon>
    </lineage>
</organism>
<reference evidence="10" key="1">
    <citation type="submission" date="2020-11" db="EMBL/GenBank/DDBJ databases">
        <authorList>
            <person name="Tran Van P."/>
        </authorList>
    </citation>
    <scope>NUCLEOTIDE SEQUENCE</scope>
</reference>
<evidence type="ECO:0000256" key="2">
    <source>
        <dbReference type="ARBA" id="ARBA00022723"/>
    </source>
</evidence>
<dbReference type="GO" id="GO:0005730">
    <property type="term" value="C:nucleolus"/>
    <property type="evidence" value="ECO:0007669"/>
    <property type="project" value="TreeGrafter"/>
</dbReference>
<dbReference type="EMBL" id="CAJPVJ010001559">
    <property type="protein sequence ID" value="CAG2164933.1"/>
    <property type="molecule type" value="Genomic_DNA"/>
</dbReference>
<dbReference type="InterPro" id="IPR036236">
    <property type="entry name" value="Znf_C2H2_sf"/>
</dbReference>
<dbReference type="Pfam" id="PF25879">
    <property type="entry name" value="WHD_LYAR"/>
    <property type="match status" value="1"/>
</dbReference>
<evidence type="ECO:0000256" key="5">
    <source>
        <dbReference type="ARBA" id="ARBA00022833"/>
    </source>
</evidence>
<evidence type="ECO:0000259" key="9">
    <source>
        <dbReference type="Pfam" id="PF25879"/>
    </source>
</evidence>
<dbReference type="AlphaFoldDB" id="A0A7R9LM77"/>
<dbReference type="GO" id="GO:0000122">
    <property type="term" value="P:negative regulation of transcription by RNA polymerase II"/>
    <property type="evidence" value="ECO:0007669"/>
    <property type="project" value="TreeGrafter"/>
</dbReference>
<sequence length="284" mass="33205">MRSCYTKSVSCVDCGKDFTYDYNLHTQCVSEDQKYGGLDYQPKANSNKGQQKQEEWIQKVKKAIIESTATKHIKDLMQRLIAYDNIPRKRQKFINFVRNSLRITNDYYGQQMWEIFEMSIKCEQNDKQNQNNETEGSMNGNKRSSNDSESVASKRLRQSDDNNGYNIENQSLQQNAFESQEVQENGLEDTNIECKLNMNKIIVEILHNSQNNELTLKKLKKKVLKKYKSNDDNCDKQKVIDRFERKVSKNKKVVINEGIVNLEALQFLEADTIRVDTTCDHHFQ</sequence>
<dbReference type="InterPro" id="IPR014898">
    <property type="entry name" value="Znf_C2H2_LYAR"/>
</dbReference>
<feature type="region of interest" description="Disordered" evidence="7">
    <location>
        <begin position="126"/>
        <end position="167"/>
    </location>
</feature>
<keyword evidence="3" id="KW-0677">Repeat</keyword>
<dbReference type="PANTHER" id="PTHR13100:SF10">
    <property type="entry name" value="CELL GROWTH-REGULATING NUCLEOLAR PROTEIN"/>
    <property type="match status" value="1"/>
</dbReference>
<accession>A0A7R9LM77</accession>
<dbReference type="InterPro" id="IPR058719">
    <property type="entry name" value="WHD_LYAR"/>
</dbReference>